<dbReference type="Proteomes" id="UP000501366">
    <property type="component" value="Chromosome"/>
</dbReference>
<dbReference type="RefSeq" id="WP_042802623.1">
    <property type="nucleotide sequence ID" value="NZ_AVSP01000014.1"/>
</dbReference>
<organism evidence="1 3">
    <name type="scientific">Mannheimia granulomatis</name>
    <dbReference type="NCBI Taxonomy" id="85402"/>
    <lineage>
        <taxon>Bacteria</taxon>
        <taxon>Pseudomonadati</taxon>
        <taxon>Pseudomonadota</taxon>
        <taxon>Gammaproteobacteria</taxon>
        <taxon>Pasteurellales</taxon>
        <taxon>Pasteurellaceae</taxon>
        <taxon>Mannheimia</taxon>
    </lineage>
</organism>
<sequence length="315" mass="33787">MANYALLGNITFDLLNAPSAFDERRLASFAEHSVLAGKPKLQAMGLELTEITLQLKLHHKLGNVEQRYQSLLTAKETQEALALVLGFSQFKGHFVITEISSGILFSDLEGNALARDVSITLREFVGDSGQGLLGAALSIGGNLPLSSILPKGLSGFVSKTSELVNKGIRVYRQVRQTIGDVRDAVSVMRALASNPSEALAQLPNVLVSLGSSLSGLGEMVGLSNSFSMLTQGLNAAQPFLRGLTELNEALNTAQTEFKRGLNSNDLGDWFDFGVKAIESADEIVAAQAKNSAELTAWIAIRADEPKPQETTKWTV</sequence>
<evidence type="ECO:0000313" key="3">
    <source>
        <dbReference type="Proteomes" id="UP000054123"/>
    </source>
</evidence>
<reference evidence="2 4" key="2">
    <citation type="submission" date="2016-03" db="EMBL/GenBank/DDBJ databases">
        <authorList>
            <person name="Bojesen A.M."/>
            <person name="Planet P."/>
            <person name="Hansen M.J."/>
        </authorList>
    </citation>
    <scope>NUCLEOTIDE SEQUENCE [LARGE SCALE GENOMIC DNA]</scope>
    <source>
        <strain evidence="2 4">B 234/94</strain>
    </source>
</reference>
<gene>
    <name evidence="2" type="ORF">A4G16_02545</name>
    <name evidence="1" type="ORF">AK33_05770</name>
</gene>
<dbReference type="EMBL" id="JANJ01000004">
    <property type="protein sequence ID" value="EXI62230.1"/>
    <property type="molecule type" value="Genomic_DNA"/>
</dbReference>
<keyword evidence="3" id="KW-1185">Reference proteome</keyword>
<dbReference type="EMBL" id="CP015030">
    <property type="protein sequence ID" value="QIM66328.1"/>
    <property type="molecule type" value="Genomic_DNA"/>
</dbReference>
<dbReference type="Proteomes" id="UP000054123">
    <property type="component" value="Unassembled WGS sequence"/>
</dbReference>
<dbReference type="KEGG" id="mgra:A4G16_02545"/>
<name>A0A011NCS8_9PAST</name>
<dbReference type="AlphaFoldDB" id="A0A011NCS8"/>
<accession>A0A011NCS8</accession>
<protein>
    <submittedName>
        <fullName evidence="1 2">Tail protein</fullName>
    </submittedName>
</protein>
<reference evidence="1 3" key="1">
    <citation type="journal article" date="2014" name="Genome Announc.">
        <title>Genome Sequence of a Presumptive Mannheimia haemolytica Strain with an A1/A6-Cross-Reactive Serotype from a White-Tailed Deer (Odocoileus virginianus).</title>
        <authorList>
            <person name="Lawrence P.K."/>
            <person name="Bey R.F."/>
            <person name="Wiener B."/>
            <person name="Kittichotirat W."/>
            <person name="Bumgarner R.E."/>
        </authorList>
    </citation>
    <scope>NUCLEOTIDE SEQUENCE [LARGE SCALE GENOMIC DNA]</scope>
    <source>
        <strain evidence="1 3">PKL10</strain>
    </source>
</reference>
<dbReference type="InterPro" id="IPR009734">
    <property type="entry name" value="Myoviridae_GpU"/>
</dbReference>
<proteinExistence type="predicted"/>
<dbReference type="Pfam" id="PF06995">
    <property type="entry name" value="Phage_P2_GpU"/>
    <property type="match status" value="1"/>
</dbReference>
<evidence type="ECO:0000313" key="4">
    <source>
        <dbReference type="Proteomes" id="UP000501366"/>
    </source>
</evidence>
<dbReference type="PATRIC" id="fig|1450449.3.peg.1127"/>
<dbReference type="OrthoDB" id="9032474at2"/>
<evidence type="ECO:0000313" key="1">
    <source>
        <dbReference type="EMBL" id="EXI62230.1"/>
    </source>
</evidence>
<evidence type="ECO:0000313" key="2">
    <source>
        <dbReference type="EMBL" id="QIM66328.1"/>
    </source>
</evidence>